<dbReference type="AlphaFoldDB" id="A0A1R7QDY9"/>
<gene>
    <name evidence="1" type="ORF">ACNJC6_02132</name>
</gene>
<proteinExistence type="predicted"/>
<dbReference type="RefSeq" id="WP_039889627.1">
    <property type="nucleotide sequence ID" value="NZ_CP045101.1"/>
</dbReference>
<protein>
    <submittedName>
        <fullName evidence="1">Uncharacterized protein</fullName>
    </submittedName>
</protein>
<sequence length="88" mass="9184" precursor="true">MKYTAISQYQPFLFIKLATPFHFVRLSKMNTLNKSLCAALLAVAATSSFAAETQVVETTQAAVATENAAPASEAAASDAVATSEAQAN</sequence>
<evidence type="ECO:0000313" key="1">
    <source>
        <dbReference type="EMBL" id="SJX22489.1"/>
    </source>
</evidence>
<evidence type="ECO:0000313" key="2">
    <source>
        <dbReference type="Proteomes" id="UP000196240"/>
    </source>
</evidence>
<dbReference type="EMBL" id="FUUY01000006">
    <property type="protein sequence ID" value="SJX22489.1"/>
    <property type="molecule type" value="Genomic_DNA"/>
</dbReference>
<dbReference type="Proteomes" id="UP000196240">
    <property type="component" value="Unassembled WGS sequence"/>
</dbReference>
<organism evidence="1 2">
    <name type="scientific">Acinetobacter johnsonii</name>
    <dbReference type="NCBI Taxonomy" id="40214"/>
    <lineage>
        <taxon>Bacteria</taxon>
        <taxon>Pseudomonadati</taxon>
        <taxon>Pseudomonadota</taxon>
        <taxon>Gammaproteobacteria</taxon>
        <taxon>Moraxellales</taxon>
        <taxon>Moraxellaceae</taxon>
        <taxon>Acinetobacter</taxon>
    </lineage>
</organism>
<reference evidence="1 2" key="1">
    <citation type="submission" date="2017-02" db="EMBL/GenBank/DDBJ databases">
        <authorList>
            <person name="Peterson S.W."/>
        </authorList>
    </citation>
    <scope>NUCLEOTIDE SEQUENCE [LARGE SCALE GENOMIC DNA]</scope>
    <source>
        <strain evidence="1">C6</strain>
    </source>
</reference>
<accession>A0A1R7QDY9</accession>
<name>A0A1R7QDY9_ACIJO</name>